<protein>
    <submittedName>
        <fullName evidence="6">Aminopeptidase P family protein</fullName>
    </submittedName>
</protein>
<proteinExistence type="inferred from homology"/>
<keyword evidence="2" id="KW-0378">Hydrolase</keyword>
<dbReference type="AlphaFoldDB" id="A0A940SV57"/>
<dbReference type="Pfam" id="PF00557">
    <property type="entry name" value="Peptidase_M24"/>
    <property type="match status" value="1"/>
</dbReference>
<dbReference type="Proteomes" id="UP000674938">
    <property type="component" value="Unassembled WGS sequence"/>
</dbReference>
<dbReference type="Gene3D" id="3.40.350.10">
    <property type="entry name" value="Creatinase/prolidase N-terminal domain"/>
    <property type="match status" value="1"/>
</dbReference>
<comment type="caution">
    <text evidence="6">The sequence shown here is derived from an EMBL/GenBank/DDBJ whole genome shotgun (WGS) entry which is preliminary data.</text>
</comment>
<dbReference type="InterPro" id="IPR050659">
    <property type="entry name" value="Peptidase_M24B"/>
</dbReference>
<organism evidence="6 7">
    <name type="scientific">Vagococcus allomyrinae</name>
    <dbReference type="NCBI Taxonomy" id="2794353"/>
    <lineage>
        <taxon>Bacteria</taxon>
        <taxon>Bacillati</taxon>
        <taxon>Bacillota</taxon>
        <taxon>Bacilli</taxon>
        <taxon>Lactobacillales</taxon>
        <taxon>Enterococcaceae</taxon>
        <taxon>Vagococcus</taxon>
    </lineage>
</organism>
<dbReference type="InterPro" id="IPR000994">
    <property type="entry name" value="Pept_M24"/>
</dbReference>
<evidence type="ECO:0000259" key="4">
    <source>
        <dbReference type="Pfam" id="PF00557"/>
    </source>
</evidence>
<dbReference type="SUPFAM" id="SSF53092">
    <property type="entry name" value="Creatinase/prolidase N-terminal domain"/>
    <property type="match status" value="1"/>
</dbReference>
<dbReference type="SUPFAM" id="SSF55920">
    <property type="entry name" value="Creatinase/aminopeptidase"/>
    <property type="match status" value="1"/>
</dbReference>
<dbReference type="InterPro" id="IPR029149">
    <property type="entry name" value="Creatin/AminoP/Spt16_N"/>
</dbReference>
<evidence type="ECO:0000256" key="1">
    <source>
        <dbReference type="ARBA" id="ARBA00022723"/>
    </source>
</evidence>
<dbReference type="Pfam" id="PF01321">
    <property type="entry name" value="Creatinase_N"/>
    <property type="match status" value="1"/>
</dbReference>
<dbReference type="PROSITE" id="PS00491">
    <property type="entry name" value="PROLINE_PEPTIDASE"/>
    <property type="match status" value="1"/>
</dbReference>
<gene>
    <name evidence="6" type="ORF">I6N95_10855</name>
</gene>
<reference evidence="6" key="1">
    <citation type="submission" date="2020-12" db="EMBL/GenBank/DDBJ databases">
        <title>Vagococcus allomyrinae sp. nov. and Enterococcus lavae sp. nov., isolated from the larvae of Allomyrina dichotoma.</title>
        <authorList>
            <person name="Lee S.D."/>
        </authorList>
    </citation>
    <scope>NUCLEOTIDE SEQUENCE</scope>
    <source>
        <strain evidence="6">BWB3-3</strain>
    </source>
</reference>
<keyword evidence="6" id="KW-0645">Protease</keyword>
<accession>A0A940SV57</accession>
<dbReference type="RefSeq" id="WP_209527508.1">
    <property type="nucleotide sequence ID" value="NZ_JAEEGA010000006.1"/>
</dbReference>
<comment type="similarity">
    <text evidence="3">Belongs to the peptidase M24B family.</text>
</comment>
<sequence length="354" mass="38471">MINRIEKIRSKLIEGDLPAILITSEFNLRYATGFTGTTGLAVITLEKAYFVTDFRYTDQAAKQCQGYQIVQNTGPIYDEVAKIVETDGLTGIAFEEDHVSYGTHSVIEELIAAELVPVSGLIEELREVKESGEVAIIRKACEIADAAFAHILTYIKPGMTEIQVATELDFHMRSLGASGISFETIVASGLRSAMPHGVASDKVIEPGDMITLDFGCYYNGYVSDMTRTIALGDPGEKMKEIYQLVLDAQLKVLEAAKPGISGVELDQVARGYFEEKGHGAAFGHSTGHGIGLEIHEGPNVSRLAEKRFVPGNVITNEPGLYYSEIGGVRIEDDLLVTESGVEVLTHSPKELIVL</sequence>
<keyword evidence="7" id="KW-1185">Reference proteome</keyword>
<dbReference type="Gene3D" id="3.90.230.10">
    <property type="entry name" value="Creatinase/methionine aminopeptidase superfamily"/>
    <property type="match status" value="1"/>
</dbReference>
<feature type="domain" description="Creatinase N-terminal" evidence="5">
    <location>
        <begin position="4"/>
        <end position="128"/>
    </location>
</feature>
<evidence type="ECO:0000259" key="5">
    <source>
        <dbReference type="Pfam" id="PF01321"/>
    </source>
</evidence>
<dbReference type="GO" id="GO:0004177">
    <property type="term" value="F:aminopeptidase activity"/>
    <property type="evidence" value="ECO:0007669"/>
    <property type="project" value="UniProtKB-KW"/>
</dbReference>
<dbReference type="InterPro" id="IPR036005">
    <property type="entry name" value="Creatinase/aminopeptidase-like"/>
</dbReference>
<keyword evidence="6" id="KW-0031">Aminopeptidase</keyword>
<evidence type="ECO:0000256" key="3">
    <source>
        <dbReference type="RuleBase" id="RU000590"/>
    </source>
</evidence>
<feature type="domain" description="Peptidase M24" evidence="4">
    <location>
        <begin position="136"/>
        <end position="338"/>
    </location>
</feature>
<evidence type="ECO:0000313" key="7">
    <source>
        <dbReference type="Proteomes" id="UP000674938"/>
    </source>
</evidence>
<evidence type="ECO:0000313" key="6">
    <source>
        <dbReference type="EMBL" id="MBP1041504.1"/>
    </source>
</evidence>
<dbReference type="CDD" id="cd01092">
    <property type="entry name" value="APP-like"/>
    <property type="match status" value="1"/>
</dbReference>
<dbReference type="GO" id="GO:0046872">
    <property type="term" value="F:metal ion binding"/>
    <property type="evidence" value="ECO:0007669"/>
    <property type="project" value="UniProtKB-KW"/>
</dbReference>
<dbReference type="PANTHER" id="PTHR46112">
    <property type="entry name" value="AMINOPEPTIDASE"/>
    <property type="match status" value="1"/>
</dbReference>
<keyword evidence="1 3" id="KW-0479">Metal-binding</keyword>
<evidence type="ECO:0000256" key="2">
    <source>
        <dbReference type="ARBA" id="ARBA00022801"/>
    </source>
</evidence>
<dbReference type="PANTHER" id="PTHR46112:SF3">
    <property type="entry name" value="AMINOPEPTIDASE YPDF"/>
    <property type="match status" value="1"/>
</dbReference>
<dbReference type="InterPro" id="IPR001131">
    <property type="entry name" value="Peptidase_M24B_aminopep-P_CS"/>
</dbReference>
<dbReference type="EMBL" id="JAEEGA010000006">
    <property type="protein sequence ID" value="MBP1041504.1"/>
    <property type="molecule type" value="Genomic_DNA"/>
</dbReference>
<dbReference type="InterPro" id="IPR000587">
    <property type="entry name" value="Creatinase_N"/>
</dbReference>
<name>A0A940SV57_9ENTE</name>